<comment type="caution">
    <text evidence="2">The sequence shown here is derived from an EMBL/GenBank/DDBJ whole genome shotgun (WGS) entry which is preliminary data.</text>
</comment>
<organism evidence="2 3">
    <name type="scientific">Ancylostoma ceylanicum</name>
    <dbReference type="NCBI Taxonomy" id="53326"/>
    <lineage>
        <taxon>Eukaryota</taxon>
        <taxon>Metazoa</taxon>
        <taxon>Ecdysozoa</taxon>
        <taxon>Nematoda</taxon>
        <taxon>Chromadorea</taxon>
        <taxon>Rhabditida</taxon>
        <taxon>Rhabditina</taxon>
        <taxon>Rhabditomorpha</taxon>
        <taxon>Strongyloidea</taxon>
        <taxon>Ancylostomatidae</taxon>
        <taxon>Ancylostomatinae</taxon>
        <taxon>Ancylostoma</taxon>
    </lineage>
</organism>
<evidence type="ECO:0000313" key="2">
    <source>
        <dbReference type="EMBL" id="EYC30456.1"/>
    </source>
</evidence>
<feature type="region of interest" description="Disordered" evidence="1">
    <location>
        <begin position="44"/>
        <end position="87"/>
    </location>
</feature>
<accession>A0A016VT15</accession>
<dbReference type="OrthoDB" id="425925at2759"/>
<keyword evidence="3" id="KW-1185">Reference proteome</keyword>
<proteinExistence type="predicted"/>
<reference evidence="3" key="1">
    <citation type="journal article" date="2015" name="Nat. Genet.">
        <title>The genome and transcriptome of the zoonotic hookworm Ancylostoma ceylanicum identify infection-specific gene families.</title>
        <authorList>
            <person name="Schwarz E.M."/>
            <person name="Hu Y."/>
            <person name="Antoshechkin I."/>
            <person name="Miller M.M."/>
            <person name="Sternberg P.W."/>
            <person name="Aroian R.V."/>
        </authorList>
    </citation>
    <scope>NUCLEOTIDE SEQUENCE</scope>
    <source>
        <strain evidence="3">HY135</strain>
    </source>
</reference>
<name>A0A016VT15_9BILA</name>
<dbReference type="EMBL" id="JARK01001341">
    <property type="protein sequence ID" value="EYC30456.1"/>
    <property type="molecule type" value="Genomic_DNA"/>
</dbReference>
<dbReference type="Proteomes" id="UP000024635">
    <property type="component" value="Unassembled WGS sequence"/>
</dbReference>
<gene>
    <name evidence="2" type="primary">Acey_s0005.g2656</name>
    <name evidence="2" type="synonym">Acey-Y111B2A.4</name>
    <name evidence="2" type="ORF">Y032_0005g2656</name>
</gene>
<protein>
    <submittedName>
        <fullName evidence="2">Uncharacterized protein</fullName>
    </submittedName>
</protein>
<sequence>MRLNHIIARMTHVRQAVSGTTSNRQRQSGSVSLAEQFIRFLESESESASTAPHLPVGPREATPGPSIAPPQLNPSTSQPNNLDAVLK</sequence>
<evidence type="ECO:0000256" key="1">
    <source>
        <dbReference type="SAM" id="MobiDB-lite"/>
    </source>
</evidence>
<evidence type="ECO:0000313" key="3">
    <source>
        <dbReference type="Proteomes" id="UP000024635"/>
    </source>
</evidence>
<dbReference type="AlphaFoldDB" id="A0A016VT15"/>